<reference evidence="4" key="3">
    <citation type="submission" date="2025-08" db="UniProtKB">
        <authorList>
            <consortium name="Ensembl"/>
        </authorList>
    </citation>
    <scope>IDENTIFICATION</scope>
</reference>
<dbReference type="InterPro" id="IPR012674">
    <property type="entry name" value="Calycin"/>
</dbReference>
<evidence type="ECO:0000256" key="2">
    <source>
        <dbReference type="RuleBase" id="RU003696"/>
    </source>
</evidence>
<protein>
    <submittedName>
        <fullName evidence="4">Fatty acid binding protein 4b</fullName>
    </submittedName>
</protein>
<sequence>MERFMGTWKLTSSDNFDEYMKAVGIGFASRQIANMAKPSLLFSVDDQGFISMKSMTTFKTVEIKFKLDEEFDEITADDRQAKTFMRLVDGKLVQTQSWEGKSTTIEREVQGNKLIAVSDIKFFCILLDIKYICILPQLAHNRPSTLKCG</sequence>
<reference evidence="4" key="4">
    <citation type="submission" date="2025-09" db="UniProtKB">
        <authorList>
            <consortium name="Ensembl"/>
        </authorList>
    </citation>
    <scope>IDENTIFICATION</scope>
</reference>
<dbReference type="GO" id="GO:0008289">
    <property type="term" value="F:lipid binding"/>
    <property type="evidence" value="ECO:0007669"/>
    <property type="project" value="InterPro"/>
</dbReference>
<accession>A0A3B1JQM5</accession>
<dbReference type="InterPro" id="IPR000463">
    <property type="entry name" value="Fatty_acid-bd"/>
</dbReference>
<dbReference type="GeneTree" id="ENSGT00940000164547"/>
<evidence type="ECO:0000313" key="4">
    <source>
        <dbReference type="Ensembl" id="ENSAMXP00000044697.1"/>
    </source>
</evidence>
<dbReference type="Ensembl" id="ENSAMXT00000030356.1">
    <property type="protein sequence ID" value="ENSAMXP00000044697.1"/>
    <property type="gene ID" value="ENSAMXG00000030137.1"/>
</dbReference>
<dbReference type="SUPFAM" id="SSF50814">
    <property type="entry name" value="Lipocalins"/>
    <property type="match status" value="1"/>
</dbReference>
<dbReference type="Pfam" id="PF00061">
    <property type="entry name" value="Lipocalin"/>
    <property type="match status" value="1"/>
</dbReference>
<name>A0A3B1JQM5_ASTMX</name>
<reference evidence="5" key="1">
    <citation type="submission" date="2013-03" db="EMBL/GenBank/DDBJ databases">
        <authorList>
            <person name="Jeffery W."/>
            <person name="Warren W."/>
            <person name="Wilson R.K."/>
        </authorList>
    </citation>
    <scope>NUCLEOTIDE SEQUENCE</scope>
    <source>
        <strain evidence="5">female</strain>
    </source>
</reference>
<dbReference type="InterPro" id="IPR000566">
    <property type="entry name" value="Lipocln_cytosolic_FA-bd_dom"/>
</dbReference>
<dbReference type="AlphaFoldDB" id="A0A3B1JQM5"/>
<dbReference type="PRINTS" id="PR00178">
    <property type="entry name" value="FATTYACIDBP"/>
</dbReference>
<dbReference type="Gene3D" id="2.40.128.20">
    <property type="match status" value="1"/>
</dbReference>
<reference evidence="5" key="2">
    <citation type="journal article" date="2014" name="Nat. Commun.">
        <title>The cavefish genome reveals candidate genes for eye loss.</title>
        <authorList>
            <person name="McGaugh S.E."/>
            <person name="Gross J.B."/>
            <person name="Aken B."/>
            <person name="Blin M."/>
            <person name="Borowsky R."/>
            <person name="Chalopin D."/>
            <person name="Hinaux H."/>
            <person name="Jeffery W.R."/>
            <person name="Keene A."/>
            <person name="Ma L."/>
            <person name="Minx P."/>
            <person name="Murphy D."/>
            <person name="O'Quin K.E."/>
            <person name="Retaux S."/>
            <person name="Rohner N."/>
            <person name="Searle S.M."/>
            <person name="Stahl B.A."/>
            <person name="Tabin C."/>
            <person name="Volff J.N."/>
            <person name="Yoshizawa M."/>
            <person name="Warren W.C."/>
        </authorList>
    </citation>
    <scope>NUCLEOTIDE SEQUENCE [LARGE SCALE GENOMIC DNA]</scope>
    <source>
        <strain evidence="5">female</strain>
    </source>
</reference>
<dbReference type="STRING" id="7994.ENSAMXP00000044697"/>
<dbReference type="FunFam" id="2.40.128.20:FF:000001">
    <property type="entry name" value="Fatty acid-binding protein, adipocyte"/>
    <property type="match status" value="1"/>
</dbReference>
<evidence type="ECO:0000256" key="1">
    <source>
        <dbReference type="ARBA" id="ARBA00008390"/>
    </source>
</evidence>
<keyword evidence="5" id="KW-1185">Reference proteome</keyword>
<evidence type="ECO:0000313" key="5">
    <source>
        <dbReference type="Proteomes" id="UP000018467"/>
    </source>
</evidence>
<dbReference type="PANTHER" id="PTHR11955">
    <property type="entry name" value="FATTY ACID BINDING PROTEIN"/>
    <property type="match status" value="1"/>
</dbReference>
<feature type="domain" description="Cytosolic fatty-acid binding proteins" evidence="3">
    <location>
        <begin position="6"/>
        <end position="23"/>
    </location>
</feature>
<comment type="similarity">
    <text evidence="1 2">Belongs to the calycin superfamily. Fatty-acid binding protein (FABP) family.</text>
</comment>
<organism evidence="4 5">
    <name type="scientific">Astyanax mexicanus</name>
    <name type="common">Blind cave fish</name>
    <name type="synonym">Astyanax fasciatus mexicanus</name>
    <dbReference type="NCBI Taxonomy" id="7994"/>
    <lineage>
        <taxon>Eukaryota</taxon>
        <taxon>Metazoa</taxon>
        <taxon>Chordata</taxon>
        <taxon>Craniata</taxon>
        <taxon>Vertebrata</taxon>
        <taxon>Euteleostomi</taxon>
        <taxon>Actinopterygii</taxon>
        <taxon>Neopterygii</taxon>
        <taxon>Teleostei</taxon>
        <taxon>Ostariophysi</taxon>
        <taxon>Characiformes</taxon>
        <taxon>Characoidei</taxon>
        <taxon>Acestrorhamphidae</taxon>
        <taxon>Acestrorhamphinae</taxon>
        <taxon>Astyanax</taxon>
    </lineage>
</organism>
<dbReference type="InterPro" id="IPR031259">
    <property type="entry name" value="ILBP"/>
</dbReference>
<keyword evidence="2" id="KW-0813">Transport</keyword>
<dbReference type="Bgee" id="ENSAMXG00000030137">
    <property type="expression patterns" value="Expressed in brain and 5 other cell types or tissues"/>
</dbReference>
<dbReference type="InParanoid" id="A0A3B1JQM5"/>
<proteinExistence type="inferred from homology"/>
<dbReference type="PROSITE" id="PS00214">
    <property type="entry name" value="FABP"/>
    <property type="match status" value="1"/>
</dbReference>
<dbReference type="Proteomes" id="UP000018467">
    <property type="component" value="Unassembled WGS sequence"/>
</dbReference>
<evidence type="ECO:0000259" key="3">
    <source>
        <dbReference type="PROSITE" id="PS00214"/>
    </source>
</evidence>